<comment type="caution">
    <text evidence="2">The sequence shown here is derived from an EMBL/GenBank/DDBJ whole genome shotgun (WGS) entry which is preliminary data.</text>
</comment>
<gene>
    <name evidence="2" type="ORF">PVK06_048133</name>
</gene>
<dbReference type="EMBL" id="JARKNE010000013">
    <property type="protein sequence ID" value="KAK5771879.1"/>
    <property type="molecule type" value="Genomic_DNA"/>
</dbReference>
<proteinExistence type="predicted"/>
<keyword evidence="1" id="KW-1133">Transmembrane helix</keyword>
<dbReference type="Proteomes" id="UP001358586">
    <property type="component" value="Chromosome 13"/>
</dbReference>
<evidence type="ECO:0000313" key="2">
    <source>
        <dbReference type="EMBL" id="KAK5771879.1"/>
    </source>
</evidence>
<feature type="transmembrane region" description="Helical" evidence="1">
    <location>
        <begin position="60"/>
        <end position="78"/>
    </location>
</feature>
<keyword evidence="3" id="KW-1185">Reference proteome</keyword>
<reference evidence="2 3" key="1">
    <citation type="submission" date="2023-03" db="EMBL/GenBank/DDBJ databases">
        <title>WGS of Gossypium arboreum.</title>
        <authorList>
            <person name="Yu D."/>
        </authorList>
    </citation>
    <scope>NUCLEOTIDE SEQUENCE [LARGE SCALE GENOMIC DNA]</scope>
    <source>
        <tissue evidence="2">Leaf</tissue>
    </source>
</reference>
<keyword evidence="1" id="KW-0472">Membrane</keyword>
<organism evidence="2 3">
    <name type="scientific">Gossypium arboreum</name>
    <name type="common">Tree cotton</name>
    <name type="synonym">Gossypium nanking</name>
    <dbReference type="NCBI Taxonomy" id="29729"/>
    <lineage>
        <taxon>Eukaryota</taxon>
        <taxon>Viridiplantae</taxon>
        <taxon>Streptophyta</taxon>
        <taxon>Embryophyta</taxon>
        <taxon>Tracheophyta</taxon>
        <taxon>Spermatophyta</taxon>
        <taxon>Magnoliopsida</taxon>
        <taxon>eudicotyledons</taxon>
        <taxon>Gunneridae</taxon>
        <taxon>Pentapetalae</taxon>
        <taxon>rosids</taxon>
        <taxon>malvids</taxon>
        <taxon>Malvales</taxon>
        <taxon>Malvaceae</taxon>
        <taxon>Malvoideae</taxon>
        <taxon>Gossypium</taxon>
    </lineage>
</organism>
<keyword evidence="1" id="KW-0812">Transmembrane</keyword>
<evidence type="ECO:0000256" key="1">
    <source>
        <dbReference type="SAM" id="Phobius"/>
    </source>
</evidence>
<protein>
    <submittedName>
        <fullName evidence="2">Uncharacterized protein</fullName>
    </submittedName>
</protein>
<accession>A0ABR0MF74</accession>
<sequence>MLSLLAEVNSNILLHTQVVVGPLTVHRIDFDALQLNGKSSQQNGGAQRTSTSKKVQLRKALHLIVILTTLWLSLLLRISKLLREK</sequence>
<name>A0ABR0MF74_GOSAR</name>
<evidence type="ECO:0000313" key="3">
    <source>
        <dbReference type="Proteomes" id="UP001358586"/>
    </source>
</evidence>